<evidence type="ECO:0000256" key="1">
    <source>
        <dbReference type="SAM" id="MobiDB-lite"/>
    </source>
</evidence>
<dbReference type="OrthoDB" id="3542505at2"/>
<gene>
    <name evidence="4" type="ORF">EBO15_13385</name>
</gene>
<dbReference type="CDD" id="cd00198">
    <property type="entry name" value="vWFA"/>
    <property type="match status" value="1"/>
</dbReference>
<feature type="transmembrane region" description="Helical" evidence="2">
    <location>
        <begin position="94"/>
        <end position="119"/>
    </location>
</feature>
<keyword evidence="2" id="KW-0472">Membrane</keyword>
<dbReference type="InterPro" id="IPR002035">
    <property type="entry name" value="VWF_A"/>
</dbReference>
<feature type="compositionally biased region" description="Pro residues" evidence="1">
    <location>
        <begin position="9"/>
        <end position="19"/>
    </location>
</feature>
<dbReference type="Pfam" id="PF13519">
    <property type="entry name" value="VWA_2"/>
    <property type="match status" value="1"/>
</dbReference>
<evidence type="ECO:0000313" key="5">
    <source>
        <dbReference type="Proteomes" id="UP000282674"/>
    </source>
</evidence>
<dbReference type="AlphaFoldDB" id="A0A3M2MB30"/>
<evidence type="ECO:0000256" key="2">
    <source>
        <dbReference type="SAM" id="Phobius"/>
    </source>
</evidence>
<dbReference type="InterPro" id="IPR036465">
    <property type="entry name" value="vWFA_dom_sf"/>
</dbReference>
<evidence type="ECO:0000313" key="4">
    <source>
        <dbReference type="EMBL" id="RMI44378.1"/>
    </source>
</evidence>
<keyword evidence="5" id="KW-1185">Reference proteome</keyword>
<feature type="compositionally biased region" description="Gly residues" evidence="1">
    <location>
        <begin position="224"/>
        <end position="255"/>
    </location>
</feature>
<dbReference type="PROSITE" id="PS50234">
    <property type="entry name" value="VWFA"/>
    <property type="match status" value="1"/>
</dbReference>
<feature type="domain" description="VWFA" evidence="3">
    <location>
        <begin position="522"/>
        <end position="727"/>
    </location>
</feature>
<feature type="region of interest" description="Disordered" evidence="1">
    <location>
        <begin position="223"/>
        <end position="257"/>
    </location>
</feature>
<keyword evidence="2" id="KW-0812">Transmembrane</keyword>
<comment type="caution">
    <text evidence="4">The sequence shown here is derived from an EMBL/GenBank/DDBJ whole genome shotgun (WGS) entry which is preliminary data.</text>
</comment>
<proteinExistence type="predicted"/>
<dbReference type="SUPFAM" id="SSF53300">
    <property type="entry name" value="vWA-like"/>
    <property type="match status" value="1"/>
</dbReference>
<accession>A0A3M2MB30</accession>
<dbReference type="Proteomes" id="UP000282674">
    <property type="component" value="Unassembled WGS sequence"/>
</dbReference>
<evidence type="ECO:0000259" key="3">
    <source>
        <dbReference type="PROSITE" id="PS50234"/>
    </source>
</evidence>
<protein>
    <submittedName>
        <fullName evidence="4">VWA domain-containing protein</fullName>
    </submittedName>
</protein>
<keyword evidence="2" id="KW-1133">Transmembrane helix</keyword>
<dbReference type="Gene3D" id="3.40.50.410">
    <property type="entry name" value="von Willebrand factor, type A domain"/>
    <property type="match status" value="1"/>
</dbReference>
<reference evidence="4 5" key="1">
    <citation type="submission" date="2018-10" db="EMBL/GenBank/DDBJ databases">
        <title>Isolation from soil.</title>
        <authorList>
            <person name="Hu J."/>
        </authorList>
    </citation>
    <scope>NUCLEOTIDE SEQUENCE [LARGE SCALE GENOMIC DNA]</scope>
    <source>
        <strain evidence="4 5">NEAU-Ht49</strain>
    </source>
</reference>
<dbReference type="EMBL" id="RFFG01000019">
    <property type="protein sequence ID" value="RMI44378.1"/>
    <property type="molecule type" value="Genomic_DNA"/>
</dbReference>
<dbReference type="SMART" id="SM00327">
    <property type="entry name" value="VWA"/>
    <property type="match status" value="1"/>
</dbReference>
<organism evidence="4 5">
    <name type="scientific">Actinomadura harenae</name>
    <dbReference type="NCBI Taxonomy" id="2483351"/>
    <lineage>
        <taxon>Bacteria</taxon>
        <taxon>Bacillati</taxon>
        <taxon>Actinomycetota</taxon>
        <taxon>Actinomycetes</taxon>
        <taxon>Streptosporangiales</taxon>
        <taxon>Thermomonosporaceae</taxon>
        <taxon>Actinomadura</taxon>
    </lineage>
</organism>
<feature type="region of interest" description="Disordered" evidence="1">
    <location>
        <begin position="1"/>
        <end position="24"/>
    </location>
</feature>
<name>A0A3M2MB30_9ACTN</name>
<feature type="transmembrane region" description="Helical" evidence="2">
    <location>
        <begin position="54"/>
        <end position="74"/>
    </location>
</feature>
<dbReference type="RefSeq" id="WP_122194687.1">
    <property type="nucleotide sequence ID" value="NZ_JBHSKC010000004.1"/>
</dbReference>
<sequence>MNGPETESTPPPGAHGPPPPEERRTPLRRFAEVTAYELCSSVLIGLLVSAFHGIFWLNTVVALAVLVTVSVLVWRSHPERVGSVLGGATTTLTWAAKGLACLLAGALVMVIVLLTAFGVRALRDAAQPCGQPLELRVMSAPEMLTPLRAAASEFVADRTDGGCRRYTVTVVPEPGPVALYDAFSRLWRRSDTGDDQQLLGPQPDVWIPATSAELDFVPHSGQADTGGGQTGIGGGLTGTPGDQAGGTPGQTGAGGDPRFRLLSRSLGTSPMVLALFPKADTAVASPYSAPLKASTSALLAQIAQAGVRLRGIARPVPDTSSAALEVTPALYDARPGASPAANEKFASPPDLVAPDAVTLLCRFRAQAAQGADPPSDVAVAVPEQVLADYDAGRALGDRCGRADVASTSSARWQLRPYYAVDLPTMDYPFVQLTWRGQDTRARTDAIGDLRSWLSGHPLAEQGLRDGNGEIPAPPEGDSSHFYLSRLQGMVGERAVPPGVRLKGAPAVQTALDRLAAARPKVAATLMLDVSGSMDQAAGSVPAVRPSPAATGPASGGTRLNRAVTFLQSLVEQLQGSDRVGLQVFSSSADPRSPVTFGNVQARDAQPDQKDQVANQLQAITTTGGDLALRTAISGAGLSSGREDLILVTDGESAGSNPGLSGTAAWLAGPFRSANPNLRLTVVLTGPAGCGTAHIKQITSAMGPGRGSCVALTGAPEQEQAAQFLSGLR</sequence>